<organism evidence="3 4">
    <name type="scientific">Trichogramma brassicae</name>
    <dbReference type="NCBI Taxonomy" id="86971"/>
    <lineage>
        <taxon>Eukaryota</taxon>
        <taxon>Metazoa</taxon>
        <taxon>Ecdysozoa</taxon>
        <taxon>Arthropoda</taxon>
        <taxon>Hexapoda</taxon>
        <taxon>Insecta</taxon>
        <taxon>Pterygota</taxon>
        <taxon>Neoptera</taxon>
        <taxon>Endopterygota</taxon>
        <taxon>Hymenoptera</taxon>
        <taxon>Apocrita</taxon>
        <taxon>Proctotrupomorpha</taxon>
        <taxon>Chalcidoidea</taxon>
        <taxon>Trichogrammatidae</taxon>
        <taxon>Trichogramma</taxon>
    </lineage>
</organism>
<protein>
    <recommendedName>
        <fullName evidence="2">DUF4812 domain-containing protein</fullName>
    </recommendedName>
</protein>
<evidence type="ECO:0000313" key="4">
    <source>
        <dbReference type="Proteomes" id="UP000479190"/>
    </source>
</evidence>
<dbReference type="Proteomes" id="UP000479190">
    <property type="component" value="Unassembled WGS sequence"/>
</dbReference>
<feature type="region of interest" description="Disordered" evidence="1">
    <location>
        <begin position="41"/>
        <end position="61"/>
    </location>
</feature>
<sequence>MQRKCCAHCPGSVTRTGDPIREHDCGLPVYVSGNLRVRSVLDDHDDDDDEAADRDREHCDEPSHATKTTVLGSCYDRFATAKKFHAENLQHQPLPDRVDDAIFTRQRPALDPSMRDIVKRCQKIVPRRQALLRKKEQHSRAHKYAPALGCKKPKTYMDLAICWETPIDQSYEPKKASHIDGSEGGPAPAIFTLVSHATSQTDVRDGCIPAMKADDGCSCERGQTCDKCIQKQQQQSIDGEDLCRNMDSIRLSNDPAQAKSKRAMFNRHCGTCNKGNAAKQRPSLHRVRSAASLEKVACGQVVAKKTNGLPTHASHSYPKHGAQVPRPRTPYARRSFCIDTLAPPFSIVHGCRDADYPEHWRLTSIYQQSYRSPATHQIRIPDDDLTKSLARHDEHLAGLDGLDAGDALLVIQHKADVAEVGPVVHVAHFLAEARVDRYGARVNEEQVLALSTGAHDLLTGQIDLNFHVIHQGLDGGFRQFAQKIHRLE</sequence>
<evidence type="ECO:0000256" key="1">
    <source>
        <dbReference type="SAM" id="MobiDB-lite"/>
    </source>
</evidence>
<feature type="domain" description="DUF4812" evidence="2">
    <location>
        <begin position="324"/>
        <end position="374"/>
    </location>
</feature>
<proteinExistence type="predicted"/>
<evidence type="ECO:0000259" key="2">
    <source>
        <dbReference type="Pfam" id="PF16071"/>
    </source>
</evidence>
<evidence type="ECO:0000313" key="3">
    <source>
        <dbReference type="EMBL" id="CAB0031925.1"/>
    </source>
</evidence>
<feature type="compositionally biased region" description="Acidic residues" evidence="1">
    <location>
        <begin position="43"/>
        <end position="52"/>
    </location>
</feature>
<dbReference type="Pfam" id="PF16071">
    <property type="entry name" value="DUF4812"/>
    <property type="match status" value="1"/>
</dbReference>
<keyword evidence="4" id="KW-1185">Reference proteome</keyword>
<dbReference type="OrthoDB" id="521617at2759"/>
<accession>A0A6H5IAM7</accession>
<gene>
    <name evidence="3" type="ORF">TBRA_LOCUS3879</name>
</gene>
<dbReference type="InterPro" id="IPR032084">
    <property type="entry name" value="DUF4812"/>
</dbReference>
<name>A0A6H5IAM7_9HYME</name>
<dbReference type="EMBL" id="CADCXV010000661">
    <property type="protein sequence ID" value="CAB0031925.1"/>
    <property type="molecule type" value="Genomic_DNA"/>
</dbReference>
<dbReference type="AlphaFoldDB" id="A0A6H5IAM7"/>
<reference evidence="3 4" key="1">
    <citation type="submission" date="2020-02" db="EMBL/GenBank/DDBJ databases">
        <authorList>
            <person name="Ferguson B K."/>
        </authorList>
    </citation>
    <scope>NUCLEOTIDE SEQUENCE [LARGE SCALE GENOMIC DNA]</scope>
</reference>